<keyword evidence="3" id="KW-1185">Reference proteome</keyword>
<dbReference type="Proteomes" id="UP000654075">
    <property type="component" value="Unassembled WGS sequence"/>
</dbReference>
<gene>
    <name evidence="2" type="ORF">PGLA1383_LOCUS38859</name>
</gene>
<evidence type="ECO:0000313" key="2">
    <source>
        <dbReference type="EMBL" id="CAE8621339.1"/>
    </source>
</evidence>
<evidence type="ECO:0000256" key="1">
    <source>
        <dbReference type="SAM" id="MobiDB-lite"/>
    </source>
</evidence>
<dbReference type="EMBL" id="CAJNNV010027713">
    <property type="protein sequence ID" value="CAE8621339.1"/>
    <property type="molecule type" value="Genomic_DNA"/>
</dbReference>
<comment type="caution">
    <text evidence="2">The sequence shown here is derived from an EMBL/GenBank/DDBJ whole genome shotgun (WGS) entry which is preliminary data.</text>
</comment>
<sequence length="93" mass="9677">MGELPVRRSGTRDSRPGVHPGSDYDSEGGGVYLKKYRGWGRVQPSGPSRGKVGEASGELAGTEGVPANGAVSSPRVGQKRKLPEELSNGVVSE</sequence>
<organism evidence="2 3">
    <name type="scientific">Polarella glacialis</name>
    <name type="common">Dinoflagellate</name>
    <dbReference type="NCBI Taxonomy" id="89957"/>
    <lineage>
        <taxon>Eukaryota</taxon>
        <taxon>Sar</taxon>
        <taxon>Alveolata</taxon>
        <taxon>Dinophyceae</taxon>
        <taxon>Suessiales</taxon>
        <taxon>Suessiaceae</taxon>
        <taxon>Polarella</taxon>
    </lineage>
</organism>
<reference evidence="2" key="1">
    <citation type="submission" date="2021-02" db="EMBL/GenBank/DDBJ databases">
        <authorList>
            <person name="Dougan E. K."/>
            <person name="Rhodes N."/>
            <person name="Thang M."/>
            <person name="Chan C."/>
        </authorList>
    </citation>
    <scope>NUCLEOTIDE SEQUENCE</scope>
</reference>
<dbReference type="AlphaFoldDB" id="A0A813G4V0"/>
<feature type="region of interest" description="Disordered" evidence="1">
    <location>
        <begin position="1"/>
        <end position="93"/>
    </location>
</feature>
<protein>
    <submittedName>
        <fullName evidence="2">Uncharacterized protein</fullName>
    </submittedName>
</protein>
<name>A0A813G4V0_POLGL</name>
<evidence type="ECO:0000313" key="3">
    <source>
        <dbReference type="Proteomes" id="UP000654075"/>
    </source>
</evidence>
<proteinExistence type="predicted"/>
<accession>A0A813G4V0</accession>